<dbReference type="PANTHER" id="PTHR38588:SF1">
    <property type="entry name" value="BLL0334 PROTEIN"/>
    <property type="match status" value="1"/>
</dbReference>
<proteinExistence type="predicted"/>
<accession>A0A402A4Y3</accession>
<name>A0A402A4Y3_9CHLR</name>
<dbReference type="Pfam" id="PF06240">
    <property type="entry name" value="COXG"/>
    <property type="match status" value="1"/>
</dbReference>
<evidence type="ECO:0000313" key="1">
    <source>
        <dbReference type="EMBL" id="GCE14162.1"/>
    </source>
</evidence>
<dbReference type="PANTHER" id="PTHR38588">
    <property type="entry name" value="BLL0334 PROTEIN"/>
    <property type="match status" value="1"/>
</dbReference>
<dbReference type="AlphaFoldDB" id="A0A402A4Y3"/>
<dbReference type="Proteomes" id="UP000287352">
    <property type="component" value="Unassembled WGS sequence"/>
</dbReference>
<gene>
    <name evidence="1" type="ORF">KTT_40210</name>
</gene>
<dbReference type="EMBL" id="BIFR01000001">
    <property type="protein sequence ID" value="GCE14162.1"/>
    <property type="molecule type" value="Genomic_DNA"/>
</dbReference>
<comment type="caution">
    <text evidence="1">The sequence shown here is derived from an EMBL/GenBank/DDBJ whole genome shotgun (WGS) entry which is preliminary data.</text>
</comment>
<dbReference type="OrthoDB" id="9787428at2"/>
<dbReference type="InterPro" id="IPR010419">
    <property type="entry name" value="CO_DH_gsu"/>
</dbReference>
<evidence type="ECO:0008006" key="3">
    <source>
        <dbReference type="Google" id="ProtNLM"/>
    </source>
</evidence>
<organism evidence="1 2">
    <name type="scientific">Tengunoibacter tsumagoiensis</name>
    <dbReference type="NCBI Taxonomy" id="2014871"/>
    <lineage>
        <taxon>Bacteria</taxon>
        <taxon>Bacillati</taxon>
        <taxon>Chloroflexota</taxon>
        <taxon>Ktedonobacteria</taxon>
        <taxon>Ktedonobacterales</taxon>
        <taxon>Dictyobacteraceae</taxon>
        <taxon>Tengunoibacter</taxon>
    </lineage>
</organism>
<dbReference type="Gene3D" id="3.30.530.20">
    <property type="match status" value="1"/>
</dbReference>
<dbReference type="RefSeq" id="WP_126581633.1">
    <property type="nucleotide sequence ID" value="NZ_BIFR01000001.1"/>
</dbReference>
<evidence type="ECO:0000313" key="2">
    <source>
        <dbReference type="Proteomes" id="UP000287352"/>
    </source>
</evidence>
<protein>
    <recommendedName>
        <fullName evidence="3">Carbon monoxide dehydrogenase subunit G</fullName>
    </recommendedName>
</protein>
<dbReference type="SUPFAM" id="SSF55961">
    <property type="entry name" value="Bet v1-like"/>
    <property type="match status" value="1"/>
</dbReference>
<keyword evidence="2" id="KW-1185">Reference proteome</keyword>
<sequence length="224" mass="25196">MNIEGTYTLQASPGQVWQCLMDQQVLQQIIPGIERIEQVATHCFQVSVQLKNDPFQGLYQGQLTLSELHYPYHYRLTLEGDEEAPIHGTGSIHLNSQEQTTVIAYKGTLQLGKRTLSLKPSIIKGAAKLFLQQLFSGLAAYLQQTYPTEVAKKQATGSILLLSEVATPGVVPPPSIFQKITQSFHLGHGDRELELLWEKRLRRMSMLSGLLFLVWLGTRLPRTR</sequence>
<reference evidence="2" key="1">
    <citation type="submission" date="2018-12" db="EMBL/GenBank/DDBJ databases">
        <title>Tengunoibacter tsumagoiensis gen. nov., sp. nov., Dictyobacter kobayashii sp. nov., D. alpinus sp. nov., and D. joshuensis sp. nov. and description of Dictyobacteraceae fam. nov. within the order Ktedonobacterales isolated from Tengu-no-mugimeshi.</title>
        <authorList>
            <person name="Wang C.M."/>
            <person name="Zheng Y."/>
            <person name="Sakai Y."/>
            <person name="Toyoda A."/>
            <person name="Minakuchi Y."/>
            <person name="Abe K."/>
            <person name="Yokota A."/>
            <person name="Yabe S."/>
        </authorList>
    </citation>
    <scope>NUCLEOTIDE SEQUENCE [LARGE SCALE GENOMIC DNA]</scope>
    <source>
        <strain evidence="2">Uno3</strain>
    </source>
</reference>
<dbReference type="InterPro" id="IPR023393">
    <property type="entry name" value="START-like_dom_sf"/>
</dbReference>